<name>A0A1G9C2X5_9RHOB</name>
<dbReference type="InterPro" id="IPR009051">
    <property type="entry name" value="Helical_ferredxn"/>
</dbReference>
<feature type="domain" description="FAD/NAD(P)-binding" evidence="1">
    <location>
        <begin position="151"/>
        <end position="372"/>
    </location>
</feature>
<gene>
    <name evidence="3" type="ORF">SAMN04487971_10162</name>
</gene>
<dbReference type="SUPFAM" id="SSF51971">
    <property type="entry name" value="Nucleotide-binding domain"/>
    <property type="match status" value="1"/>
</dbReference>
<feature type="domain" description="Dihydroprymidine dehydrogenase" evidence="2">
    <location>
        <begin position="26"/>
        <end position="136"/>
    </location>
</feature>
<dbReference type="SUPFAM" id="SSF51905">
    <property type="entry name" value="FAD/NAD(P)-binding domain"/>
    <property type="match status" value="1"/>
</dbReference>
<organism evidence="3 4">
    <name type="scientific">Paracoccus chinensis</name>
    <dbReference type="NCBI Taxonomy" id="525640"/>
    <lineage>
        <taxon>Bacteria</taxon>
        <taxon>Pseudomonadati</taxon>
        <taxon>Pseudomonadota</taxon>
        <taxon>Alphaproteobacteria</taxon>
        <taxon>Rhodobacterales</taxon>
        <taxon>Paracoccaceae</taxon>
        <taxon>Paracoccus</taxon>
    </lineage>
</organism>
<proteinExistence type="predicted"/>
<dbReference type="Proteomes" id="UP000199555">
    <property type="component" value="Unassembled WGS sequence"/>
</dbReference>
<dbReference type="Gene3D" id="3.50.50.60">
    <property type="entry name" value="FAD/NAD(P)-binding domain"/>
    <property type="match status" value="3"/>
</dbReference>
<dbReference type="AlphaFoldDB" id="A0A1G9C2X5"/>
<dbReference type="Gene3D" id="1.10.1060.10">
    <property type="entry name" value="Alpha-helical ferredoxin"/>
    <property type="match status" value="1"/>
</dbReference>
<dbReference type="RefSeq" id="WP_090751471.1">
    <property type="nucleotide sequence ID" value="NZ_FNGE01000001.1"/>
</dbReference>
<dbReference type="InterPro" id="IPR023753">
    <property type="entry name" value="FAD/NAD-binding_dom"/>
</dbReference>
<evidence type="ECO:0000259" key="1">
    <source>
        <dbReference type="Pfam" id="PF07992"/>
    </source>
</evidence>
<sequence>MATQTMLKFVTVDREMPEKRAADERNTDFHEIYREFADAKAKEQASRCSQCGVPYCQSHCPLHNNIPDWLRLTAEGRLHEAYLRSQETSALPEICGRICPQDRLCEGNCVIEQSGHGTVTIGAIEKYINDTAWEQGWVEPIRPVAERPESVGIIGAGPAGLSAAERLRRQGFQVTIYDRHDRAGGLMIYGIPGFKLEKPVVERRTRWLEDAGVEFVLNADVGRTISFDAIRGKHDAVLIATGVYKTRDLDIDNAPERGVVAALDYLTASNRIDLGDEVPDFADGELNAEGKRVVVIGGGDTAMDCVRTAIRQGATSVKCLYRRDRTNMPGSQREVQNAEEEGVEFVWLSAPSAFAGHATGVAAAETEALVDNAGGDVDGDGIGDNPKLSPVHVVTETDISTGPVGVAGLRVTRMRLGAPDVTGRQSPEAIEGADYDEPADLVIKALGFEPEDIPRLWGVEGLEVTRWGTIRADYRTHRTSLPGVWAVGDIVRGASLVVWAIRDGREAAESIAAELAVEASIAAE</sequence>
<dbReference type="GO" id="GO:0051536">
    <property type="term" value="F:iron-sulfur cluster binding"/>
    <property type="evidence" value="ECO:0007669"/>
    <property type="project" value="InterPro"/>
</dbReference>
<dbReference type="InterPro" id="IPR028261">
    <property type="entry name" value="DPD_II"/>
</dbReference>
<dbReference type="PANTHER" id="PTHR42783:SF3">
    <property type="entry name" value="GLUTAMATE SYNTHASE [NADPH] SMALL CHAIN-RELATED"/>
    <property type="match status" value="1"/>
</dbReference>
<accession>A0A1G9C2X5</accession>
<dbReference type="PRINTS" id="PR00419">
    <property type="entry name" value="ADXRDTASE"/>
</dbReference>
<dbReference type="GO" id="GO:0016491">
    <property type="term" value="F:oxidoreductase activity"/>
    <property type="evidence" value="ECO:0007669"/>
    <property type="project" value="InterPro"/>
</dbReference>
<feature type="domain" description="FAD/NAD(P)-binding" evidence="1">
    <location>
        <begin position="431"/>
        <end position="504"/>
    </location>
</feature>
<dbReference type="SUPFAM" id="SSF46548">
    <property type="entry name" value="alpha-helical ferredoxin"/>
    <property type="match status" value="1"/>
</dbReference>
<dbReference type="Pfam" id="PF07992">
    <property type="entry name" value="Pyr_redox_2"/>
    <property type="match status" value="2"/>
</dbReference>
<dbReference type="PANTHER" id="PTHR42783">
    <property type="entry name" value="GLUTAMATE SYNTHASE [NADPH] SMALL CHAIN"/>
    <property type="match status" value="1"/>
</dbReference>
<dbReference type="Pfam" id="PF14691">
    <property type="entry name" value="Fer4_20"/>
    <property type="match status" value="1"/>
</dbReference>
<keyword evidence="4" id="KW-1185">Reference proteome</keyword>
<reference evidence="4" key="1">
    <citation type="submission" date="2016-10" db="EMBL/GenBank/DDBJ databases">
        <authorList>
            <person name="Varghese N."/>
            <person name="Submissions S."/>
        </authorList>
    </citation>
    <scope>NUCLEOTIDE SEQUENCE [LARGE SCALE GENOMIC DNA]</scope>
    <source>
        <strain evidence="4">CGMCC 1.7655</strain>
    </source>
</reference>
<dbReference type="STRING" id="525640.SAMN04487971_10162"/>
<dbReference type="InterPro" id="IPR036188">
    <property type="entry name" value="FAD/NAD-bd_sf"/>
</dbReference>
<evidence type="ECO:0000313" key="4">
    <source>
        <dbReference type="Proteomes" id="UP000199555"/>
    </source>
</evidence>
<evidence type="ECO:0000259" key="2">
    <source>
        <dbReference type="Pfam" id="PF14691"/>
    </source>
</evidence>
<dbReference type="OrthoDB" id="9803192at2"/>
<protein>
    <submittedName>
        <fullName evidence="3">Glutamate synthase (NADPH) small subunit</fullName>
    </submittedName>
</protein>
<dbReference type="EMBL" id="FNGE01000001">
    <property type="protein sequence ID" value="SDK45774.1"/>
    <property type="molecule type" value="Genomic_DNA"/>
</dbReference>
<evidence type="ECO:0000313" key="3">
    <source>
        <dbReference type="EMBL" id="SDK45774.1"/>
    </source>
</evidence>